<dbReference type="RefSeq" id="WP_145374622.1">
    <property type="nucleotide sequence ID" value="NZ_CP036276.1"/>
</dbReference>
<accession>A0A517ZJD1</accession>
<evidence type="ECO:0000256" key="1">
    <source>
        <dbReference type="SAM" id="MobiDB-lite"/>
    </source>
</evidence>
<evidence type="ECO:0000313" key="3">
    <source>
        <dbReference type="Proteomes" id="UP000319383"/>
    </source>
</evidence>
<dbReference type="EMBL" id="CP036276">
    <property type="protein sequence ID" value="QDU42588.1"/>
    <property type="molecule type" value="Genomic_DNA"/>
</dbReference>
<protein>
    <submittedName>
        <fullName evidence="2">Uncharacterized protein</fullName>
    </submittedName>
</protein>
<name>A0A517ZJD1_9PLAN</name>
<feature type="compositionally biased region" description="Low complexity" evidence="1">
    <location>
        <begin position="420"/>
        <end position="450"/>
    </location>
</feature>
<organism evidence="2 3">
    <name type="scientific">Symmachiella dynata</name>
    <dbReference type="NCBI Taxonomy" id="2527995"/>
    <lineage>
        <taxon>Bacteria</taxon>
        <taxon>Pseudomonadati</taxon>
        <taxon>Planctomycetota</taxon>
        <taxon>Planctomycetia</taxon>
        <taxon>Planctomycetales</taxon>
        <taxon>Planctomycetaceae</taxon>
        <taxon>Symmachiella</taxon>
    </lineage>
</organism>
<dbReference type="KEGG" id="sdyn:Mal52_10510"/>
<evidence type="ECO:0000313" key="2">
    <source>
        <dbReference type="EMBL" id="QDU42588.1"/>
    </source>
</evidence>
<sequence length="670" mass="72837">MGYQRRIVHYRPGPGDFQAVISDRAIAGCWFELHRQGGCGAGELRLKDRFVDRAGIEIGDWISMAYQTGDRWYLGRVEERVATSPAEISFRLQGMSVELGEVFPGGFSPDRADGVPPHRYARTDLFPNDPDRSLETVDAVSQPDEFVTLLLQQYVVPRTHISLDAAMIDAVNLADGVTTAKFRGEESVRSILKEEAVRAFNASWGVDAWGRFFFLQKRTSVIATFQEGVDVVALEESRDRDLLYNRVMLTGGYIYDEQLGSDIFMRGYYRWRGNYIQPASRDQHGERRIRIWIPWIRTESDSRQFVKEFFRVYAQPTSRYFVEVADQHVLPVPWGGRILIKDHSGAELISAMVETIRVQFDHAPRFRLEIGPEDPHTHWPEPPHDERWEIPGNQNQNGGHGGSELSFDSSDVGPDSTDASSSSVSGSSSFGVSSSLESSELSGGESVVETEGGGSSGDESESGGGESGSSDSGVSSGEESSGASESGESSGGGESGSGGENSSSSANDTCVEKTATDSDTVDDGGDEEWERLGGGRGEVSLGQNDSAQTLRCFDFNFSLPSGKTVVGITVTYNLECSNNAANDVVGGEVTVTSGSKSGTKSLFVGDGVWPDSETDEIVGSEGDTWGESWTTDDFNAFGLQVDLSAVEHLGNANTRTAEVNSVKLKVCYEE</sequence>
<gene>
    <name evidence="2" type="ORF">Mal52_10510</name>
</gene>
<proteinExistence type="predicted"/>
<feature type="compositionally biased region" description="Gly residues" evidence="1">
    <location>
        <begin position="451"/>
        <end position="467"/>
    </location>
</feature>
<reference evidence="2 3" key="1">
    <citation type="submission" date="2019-02" db="EMBL/GenBank/DDBJ databases">
        <title>Deep-cultivation of Planctomycetes and their phenomic and genomic characterization uncovers novel biology.</title>
        <authorList>
            <person name="Wiegand S."/>
            <person name="Jogler M."/>
            <person name="Boedeker C."/>
            <person name="Pinto D."/>
            <person name="Vollmers J."/>
            <person name="Rivas-Marin E."/>
            <person name="Kohn T."/>
            <person name="Peeters S.H."/>
            <person name="Heuer A."/>
            <person name="Rast P."/>
            <person name="Oberbeckmann S."/>
            <person name="Bunk B."/>
            <person name="Jeske O."/>
            <person name="Meyerdierks A."/>
            <person name="Storesund J.E."/>
            <person name="Kallscheuer N."/>
            <person name="Luecker S."/>
            <person name="Lage O.M."/>
            <person name="Pohl T."/>
            <person name="Merkel B.J."/>
            <person name="Hornburger P."/>
            <person name="Mueller R.-W."/>
            <person name="Bruemmer F."/>
            <person name="Labrenz M."/>
            <person name="Spormann A.M."/>
            <person name="Op den Camp H."/>
            <person name="Overmann J."/>
            <person name="Amann R."/>
            <person name="Jetten M.S.M."/>
            <person name="Mascher T."/>
            <person name="Medema M.H."/>
            <person name="Devos D.P."/>
            <person name="Kaster A.-K."/>
            <person name="Ovreas L."/>
            <person name="Rohde M."/>
            <person name="Galperin M.Y."/>
            <person name="Jogler C."/>
        </authorList>
    </citation>
    <scope>NUCLEOTIDE SEQUENCE [LARGE SCALE GENOMIC DNA]</scope>
    <source>
        <strain evidence="2 3">Mal52</strain>
    </source>
</reference>
<dbReference type="Proteomes" id="UP000319383">
    <property type="component" value="Chromosome"/>
</dbReference>
<feature type="region of interest" description="Disordered" evidence="1">
    <location>
        <begin position="368"/>
        <end position="542"/>
    </location>
</feature>
<feature type="compositionally biased region" description="Gly residues" evidence="1">
    <location>
        <begin position="489"/>
        <end position="499"/>
    </location>
</feature>
<keyword evidence="3" id="KW-1185">Reference proteome</keyword>
<feature type="compositionally biased region" description="Acidic residues" evidence="1">
    <location>
        <begin position="519"/>
        <end position="529"/>
    </location>
</feature>
<feature type="compositionally biased region" description="Low complexity" evidence="1">
    <location>
        <begin position="468"/>
        <end position="488"/>
    </location>
</feature>
<feature type="compositionally biased region" description="Basic and acidic residues" evidence="1">
    <location>
        <begin position="368"/>
        <end position="389"/>
    </location>
</feature>
<dbReference type="AlphaFoldDB" id="A0A517ZJD1"/>